<dbReference type="Proteomes" id="UP001338309">
    <property type="component" value="Unassembled WGS sequence"/>
</dbReference>
<organism evidence="5 6">
    <name type="scientific">Algoriphagus confluentis</name>
    <dbReference type="NCBI Taxonomy" id="1697556"/>
    <lineage>
        <taxon>Bacteria</taxon>
        <taxon>Pseudomonadati</taxon>
        <taxon>Bacteroidota</taxon>
        <taxon>Cytophagia</taxon>
        <taxon>Cytophagales</taxon>
        <taxon>Cyclobacteriaceae</taxon>
        <taxon>Algoriphagus</taxon>
    </lineage>
</organism>
<dbReference type="InterPro" id="IPR013783">
    <property type="entry name" value="Ig-like_fold"/>
</dbReference>
<feature type="domain" description="Calcineurin-like phosphoesterase C-terminal" evidence="3">
    <location>
        <begin position="346"/>
        <end position="511"/>
    </location>
</feature>
<dbReference type="SUPFAM" id="SSF117074">
    <property type="entry name" value="Hypothetical protein PA1324"/>
    <property type="match status" value="1"/>
</dbReference>
<dbReference type="SUPFAM" id="SSF56300">
    <property type="entry name" value="Metallo-dependent phosphatases"/>
    <property type="match status" value="1"/>
</dbReference>
<dbReference type="Gene3D" id="2.60.40.10">
    <property type="entry name" value="Immunoglobulins"/>
    <property type="match status" value="1"/>
</dbReference>
<feature type="signal peptide" evidence="1">
    <location>
        <begin position="1"/>
        <end position="21"/>
    </location>
</feature>
<accession>A0ABQ6PJ47</accession>
<dbReference type="PANTHER" id="PTHR43143">
    <property type="entry name" value="METALLOPHOSPHOESTERASE, CALCINEURIN SUPERFAMILY"/>
    <property type="match status" value="1"/>
</dbReference>
<dbReference type="Pfam" id="PF00149">
    <property type="entry name" value="Metallophos"/>
    <property type="match status" value="1"/>
</dbReference>
<dbReference type="InterPro" id="IPR032285">
    <property type="entry name" value="Metallophos_N"/>
</dbReference>
<evidence type="ECO:0000313" key="6">
    <source>
        <dbReference type="Proteomes" id="UP001338309"/>
    </source>
</evidence>
<dbReference type="Pfam" id="PF16371">
    <property type="entry name" value="MetallophosN"/>
    <property type="match status" value="1"/>
</dbReference>
<dbReference type="InterPro" id="IPR004843">
    <property type="entry name" value="Calcineurin-like_PHP"/>
</dbReference>
<name>A0ABQ6PJ47_9BACT</name>
<gene>
    <name evidence="5" type="ORF">Aconfl_06230</name>
</gene>
<dbReference type="Pfam" id="PF16370">
    <property type="entry name" value="MetallophosC"/>
    <property type="match status" value="1"/>
</dbReference>
<evidence type="ECO:0000313" key="5">
    <source>
        <dbReference type="EMBL" id="GMQ27980.1"/>
    </source>
</evidence>
<comment type="caution">
    <text evidence="5">The sequence shown here is derived from an EMBL/GenBank/DDBJ whole genome shotgun (WGS) entry which is preliminary data.</text>
</comment>
<evidence type="ECO:0000259" key="4">
    <source>
        <dbReference type="Pfam" id="PF16371"/>
    </source>
</evidence>
<dbReference type="InterPro" id="IPR032288">
    <property type="entry name" value="Metallophos_C"/>
</dbReference>
<dbReference type="InterPro" id="IPR051918">
    <property type="entry name" value="STPP_CPPED1"/>
</dbReference>
<feature type="chain" id="PRO_5045277594" evidence="1">
    <location>
        <begin position="22"/>
        <end position="541"/>
    </location>
</feature>
<dbReference type="Gene3D" id="3.60.21.10">
    <property type="match status" value="1"/>
</dbReference>
<dbReference type="InterPro" id="IPR029052">
    <property type="entry name" value="Metallo-depent_PP-like"/>
</dbReference>
<proteinExistence type="predicted"/>
<keyword evidence="6" id="KW-1185">Reference proteome</keyword>
<evidence type="ECO:0000259" key="2">
    <source>
        <dbReference type="Pfam" id="PF00149"/>
    </source>
</evidence>
<sequence>MRKSIYLLALLLGSISFALPAQEVAKGYVYSDQNQNGKKDRKEPGIPGVGISNGQLVVTSDANGFYEIPVSSGQLIFVIKPSGYQVCLDSLNKPQFFYIHKPEGSPKLTYAGSQPTGPLPKEINFGLIPKEEPEKFTALIFGDPQPYNLEEVDYFDRGIVDEVAGIQNVAFGLSLGDLVGDDLDLFYPYSRAVAKVGLPWYNVMGNHDENYDVDWDELADETFEAHFGPSTYSFNVGKVHFIVLDDILWPDPRDGKGYWGGMRPDQLDFVENDLKLVPKDHLVVISMHIPLSEEGDSFRDEDRQRLFDLLAEFPYTFSMSAHTHLQKQDYFGKEDGWKQEKPHHHYNVGTTSGDWYKGVLDANGIPVSTMRDGTPKGFALVDFAGNQYQIRYHVAGKPAEYQMEIFAPKVLKKDLRTTAGIYVNFFMGATGDEVKYKIDEGEWIKMNQIQEVDPAYLVDLLEWDMTEEIIQGKRPSNAQPSRHLWKTPIPVNLGAGEHEITVSATDRYGKVHIGKKYLRSLIKNVGLKKRRPEFLISASSH</sequence>
<evidence type="ECO:0000259" key="3">
    <source>
        <dbReference type="Pfam" id="PF16370"/>
    </source>
</evidence>
<keyword evidence="1" id="KW-0732">Signal</keyword>
<dbReference type="RefSeq" id="WP_338222781.1">
    <property type="nucleotide sequence ID" value="NZ_BTPD01000002.1"/>
</dbReference>
<feature type="domain" description="Calcineurin-like phosphoesterase" evidence="2">
    <location>
        <begin position="140"/>
        <end position="324"/>
    </location>
</feature>
<dbReference type="EMBL" id="BTPD01000002">
    <property type="protein sequence ID" value="GMQ27980.1"/>
    <property type="molecule type" value="Genomic_DNA"/>
</dbReference>
<protein>
    <submittedName>
        <fullName evidence="5">Calcineurin-like phosphoesterase family protein</fullName>
    </submittedName>
</protein>
<reference evidence="5 6" key="1">
    <citation type="submission" date="2023-08" db="EMBL/GenBank/DDBJ databases">
        <title>Draft genome sequence of Algoriphagus confluentis.</title>
        <authorList>
            <person name="Takatani N."/>
            <person name="Hosokawa M."/>
            <person name="Sawabe T."/>
        </authorList>
    </citation>
    <scope>NUCLEOTIDE SEQUENCE [LARGE SCALE GENOMIC DNA]</scope>
    <source>
        <strain evidence="5 6">NBRC 111222</strain>
    </source>
</reference>
<feature type="domain" description="Calcineurin-like phosphoesterase N-terminal" evidence="4">
    <location>
        <begin position="40"/>
        <end position="104"/>
    </location>
</feature>
<dbReference type="PANTHER" id="PTHR43143:SF6">
    <property type="entry name" value="BLL3016 PROTEIN"/>
    <property type="match status" value="1"/>
</dbReference>
<evidence type="ECO:0000256" key="1">
    <source>
        <dbReference type="SAM" id="SignalP"/>
    </source>
</evidence>